<dbReference type="PROSITE" id="PS51463">
    <property type="entry name" value="P_GLUCOSE_ISOMERASE_3"/>
    <property type="match status" value="1"/>
</dbReference>
<dbReference type="EC" id="5.3.1.9" evidence="8"/>
<evidence type="ECO:0000256" key="1">
    <source>
        <dbReference type="ARBA" id="ARBA00004926"/>
    </source>
</evidence>
<evidence type="ECO:0000256" key="3">
    <source>
        <dbReference type="ARBA" id="ARBA00022432"/>
    </source>
</evidence>
<keyword evidence="11" id="KW-1185">Reference proteome</keyword>
<dbReference type="PANTHER" id="PTHR11469:SF1">
    <property type="entry name" value="GLUCOSE-6-PHOSPHATE ISOMERASE"/>
    <property type="match status" value="1"/>
</dbReference>
<dbReference type="GO" id="GO:0051156">
    <property type="term" value="P:glucose 6-phosphate metabolic process"/>
    <property type="evidence" value="ECO:0007669"/>
    <property type="project" value="TreeGrafter"/>
</dbReference>
<dbReference type="PROSITE" id="PS00765">
    <property type="entry name" value="P_GLUCOSE_ISOMERASE_1"/>
    <property type="match status" value="1"/>
</dbReference>
<dbReference type="PROSITE" id="PS00174">
    <property type="entry name" value="P_GLUCOSE_ISOMERASE_2"/>
    <property type="match status" value="1"/>
</dbReference>
<comment type="catalytic activity">
    <reaction evidence="7 8 9">
        <text>alpha-D-glucose 6-phosphate = beta-D-fructose 6-phosphate</text>
        <dbReference type="Rhea" id="RHEA:11816"/>
        <dbReference type="ChEBI" id="CHEBI:57634"/>
        <dbReference type="ChEBI" id="CHEBI:58225"/>
        <dbReference type="EC" id="5.3.1.9"/>
    </reaction>
</comment>
<evidence type="ECO:0000256" key="9">
    <source>
        <dbReference type="RuleBase" id="RU000612"/>
    </source>
</evidence>
<keyword evidence="5 8" id="KW-0324">Glycolysis</keyword>
<dbReference type="Proteomes" id="UP000199476">
    <property type="component" value="Unassembled WGS sequence"/>
</dbReference>
<gene>
    <name evidence="8" type="primary">pgi</name>
    <name evidence="10" type="ORF">SAMN04488692_10293</name>
</gene>
<dbReference type="InterPro" id="IPR018189">
    <property type="entry name" value="Phosphoglucose_isomerase_CS"/>
</dbReference>
<dbReference type="InterPro" id="IPR001672">
    <property type="entry name" value="G6P_Isomerase"/>
</dbReference>
<comment type="pathway">
    <text evidence="1 8 9">Carbohydrate degradation; glycolysis; D-glyceraldehyde 3-phosphate and glycerone phosphate from D-glucose: step 2/4.</text>
</comment>
<dbReference type="Pfam" id="PF00342">
    <property type="entry name" value="PGI"/>
    <property type="match status" value="1"/>
</dbReference>
<dbReference type="InterPro" id="IPR035476">
    <property type="entry name" value="SIS_PGI_1"/>
</dbReference>
<dbReference type="AlphaFoldDB" id="A0A1G9I1U1"/>
<evidence type="ECO:0000313" key="11">
    <source>
        <dbReference type="Proteomes" id="UP000199476"/>
    </source>
</evidence>
<organism evidence="10 11">
    <name type="scientific">Halarsenatibacter silvermanii</name>
    <dbReference type="NCBI Taxonomy" id="321763"/>
    <lineage>
        <taxon>Bacteria</taxon>
        <taxon>Bacillati</taxon>
        <taxon>Bacillota</taxon>
        <taxon>Clostridia</taxon>
        <taxon>Halanaerobiales</taxon>
        <taxon>Halarsenatibacteraceae</taxon>
        <taxon>Halarsenatibacter</taxon>
    </lineage>
</organism>
<dbReference type="GO" id="GO:0097367">
    <property type="term" value="F:carbohydrate derivative binding"/>
    <property type="evidence" value="ECO:0007669"/>
    <property type="project" value="InterPro"/>
</dbReference>
<dbReference type="HAMAP" id="MF_00473">
    <property type="entry name" value="G6P_isomerase"/>
    <property type="match status" value="1"/>
</dbReference>
<comment type="subcellular location">
    <subcellularLocation>
        <location evidence="8">Cytoplasm</location>
    </subcellularLocation>
</comment>
<dbReference type="GO" id="GO:0005829">
    <property type="term" value="C:cytosol"/>
    <property type="evidence" value="ECO:0007669"/>
    <property type="project" value="TreeGrafter"/>
</dbReference>
<dbReference type="GO" id="GO:0006096">
    <property type="term" value="P:glycolytic process"/>
    <property type="evidence" value="ECO:0007669"/>
    <property type="project" value="UniProtKB-UniRule"/>
</dbReference>
<evidence type="ECO:0000256" key="6">
    <source>
        <dbReference type="ARBA" id="ARBA00023235"/>
    </source>
</evidence>
<evidence type="ECO:0000256" key="5">
    <source>
        <dbReference type="ARBA" id="ARBA00023152"/>
    </source>
</evidence>
<feature type="active site" evidence="8">
    <location>
        <position position="438"/>
    </location>
</feature>
<dbReference type="CDD" id="cd05016">
    <property type="entry name" value="SIS_PGI_2"/>
    <property type="match status" value="1"/>
</dbReference>
<sequence length="469" mass="52376">MSSEDSHSAIELDVSNMFRENLQGDYGFNTDDIEEKKAAVSDAHSCIEREQPGFMKLPFEQDQVVDDIKDLRDAMIKEVDNFVVLGIGGSALGNIAVQTALNPPYYNENCEFRGASPRLYVPDNVDPVRFASLLDNLNLSRTIFNVISKSGTTAETMSLYLIARDRVAQEVGEEKVQDHFIATTSSSSGYLLKIAEREGFPEFYIPEDVGGRFSVLSPVGLVSSAFCGVDIEGLLAGAADMARRCQEEDVWNNPAYMHGLLHYLAYQQGKDISVMMPYSHQLKDVADWYRQLWAESLGKAETREGQQINAGQTPVKALGATDQHSQLQLYMEGPRDKVVNFIEVAEHDRDVEIPGFYDDLDGVNYLGGSSLGELLNIEKRATEMALSQRGRLNCTIKMPEVNPHTLGQLFYMLELETALVGELLDINAFNQPGVELGKNYTYGVMGREGYEDKKEEFEQQSRSESKYTI</sequence>
<comment type="pathway">
    <text evidence="8">Carbohydrate biosynthesis; gluconeogenesis.</text>
</comment>
<proteinExistence type="inferred from homology"/>
<keyword evidence="4 8" id="KW-0963">Cytoplasm</keyword>
<keyword evidence="3 8" id="KW-0312">Gluconeogenesis</keyword>
<dbReference type="PRINTS" id="PR00662">
    <property type="entry name" value="G6PISOMERASE"/>
</dbReference>
<evidence type="ECO:0000256" key="2">
    <source>
        <dbReference type="ARBA" id="ARBA00006604"/>
    </source>
</evidence>
<dbReference type="UniPathway" id="UPA00138"/>
<protein>
    <recommendedName>
        <fullName evidence="8">Glucose-6-phosphate isomerase</fullName>
        <shortName evidence="8">GPI</shortName>
        <ecNumber evidence="8">5.3.1.9</ecNumber>
    </recommendedName>
    <alternativeName>
        <fullName evidence="8">Phosphoglucose isomerase</fullName>
        <shortName evidence="8">PGI</shortName>
    </alternativeName>
    <alternativeName>
        <fullName evidence="8">Phosphohexose isomerase</fullName>
        <shortName evidence="8">PHI</shortName>
    </alternativeName>
</protein>
<dbReference type="PANTHER" id="PTHR11469">
    <property type="entry name" value="GLUCOSE-6-PHOSPHATE ISOMERASE"/>
    <property type="match status" value="1"/>
</dbReference>
<evidence type="ECO:0000313" key="10">
    <source>
        <dbReference type="EMBL" id="SDL19179.1"/>
    </source>
</evidence>
<feature type="active site" description="Proton donor" evidence="8">
    <location>
        <position position="295"/>
    </location>
</feature>
<dbReference type="GO" id="GO:0048029">
    <property type="term" value="F:monosaccharide binding"/>
    <property type="evidence" value="ECO:0007669"/>
    <property type="project" value="TreeGrafter"/>
</dbReference>
<dbReference type="OrthoDB" id="140919at2"/>
<keyword evidence="6 8" id="KW-0413">Isomerase</keyword>
<evidence type="ECO:0000256" key="7">
    <source>
        <dbReference type="ARBA" id="ARBA00029321"/>
    </source>
</evidence>
<dbReference type="FunFam" id="3.40.50.10490:FF:000016">
    <property type="entry name" value="Glucose-6-phosphate isomerase"/>
    <property type="match status" value="1"/>
</dbReference>
<dbReference type="InterPro" id="IPR035482">
    <property type="entry name" value="SIS_PGI_2"/>
</dbReference>
<dbReference type="STRING" id="321763.SAMN04488692_10293"/>
<dbReference type="GO" id="GO:0004347">
    <property type="term" value="F:glucose-6-phosphate isomerase activity"/>
    <property type="evidence" value="ECO:0007669"/>
    <property type="project" value="UniProtKB-UniRule"/>
</dbReference>
<dbReference type="InterPro" id="IPR046348">
    <property type="entry name" value="SIS_dom_sf"/>
</dbReference>
<dbReference type="EMBL" id="FNGO01000002">
    <property type="protein sequence ID" value="SDL19179.1"/>
    <property type="molecule type" value="Genomic_DNA"/>
</dbReference>
<dbReference type="FunFam" id="3.40.50.10490:FF:000071">
    <property type="entry name" value="Glucose-6-phosphate isomerase"/>
    <property type="match status" value="1"/>
</dbReference>
<evidence type="ECO:0000256" key="8">
    <source>
        <dbReference type="HAMAP-Rule" id="MF_00473"/>
    </source>
</evidence>
<feature type="active site" evidence="8">
    <location>
        <position position="324"/>
    </location>
</feature>
<accession>A0A1G9I1U1</accession>
<dbReference type="RefSeq" id="WP_089757951.1">
    <property type="nucleotide sequence ID" value="NZ_FNGO01000002.1"/>
</dbReference>
<dbReference type="GO" id="GO:0006094">
    <property type="term" value="P:gluconeogenesis"/>
    <property type="evidence" value="ECO:0007669"/>
    <property type="project" value="UniProtKB-UniRule"/>
</dbReference>
<comment type="function">
    <text evidence="8">Catalyzes the reversible isomerization of glucose-6-phosphate to fructose-6-phosphate.</text>
</comment>
<dbReference type="UniPathway" id="UPA00109">
    <property type="reaction ID" value="UER00181"/>
</dbReference>
<evidence type="ECO:0000256" key="4">
    <source>
        <dbReference type="ARBA" id="ARBA00022490"/>
    </source>
</evidence>
<comment type="similarity">
    <text evidence="2 8 9">Belongs to the GPI family.</text>
</comment>
<reference evidence="10 11" key="1">
    <citation type="submission" date="2016-10" db="EMBL/GenBank/DDBJ databases">
        <authorList>
            <person name="de Groot N.N."/>
        </authorList>
    </citation>
    <scope>NUCLEOTIDE SEQUENCE [LARGE SCALE GENOMIC DNA]</scope>
    <source>
        <strain evidence="10 11">SLAS-1</strain>
    </source>
</reference>
<dbReference type="SUPFAM" id="SSF53697">
    <property type="entry name" value="SIS domain"/>
    <property type="match status" value="1"/>
</dbReference>
<name>A0A1G9I1U1_9FIRM</name>
<dbReference type="CDD" id="cd05015">
    <property type="entry name" value="SIS_PGI_1"/>
    <property type="match status" value="1"/>
</dbReference>
<dbReference type="Gene3D" id="3.40.50.10490">
    <property type="entry name" value="Glucose-6-phosphate isomerase like protein, domain 1"/>
    <property type="match status" value="2"/>
</dbReference>